<evidence type="ECO:0000313" key="2">
    <source>
        <dbReference type="Proteomes" id="UP000745663"/>
    </source>
</evidence>
<dbReference type="Proteomes" id="UP000745663">
    <property type="component" value="Unassembled WGS sequence"/>
</dbReference>
<sequence length="63" mass="6803">MSANGSNDGKAALLIEALEAIIKQYQNPNISHVDYRVHACRSAEQALADYRSVNPVQTASTAE</sequence>
<organism evidence="1 2">
    <name type="scientific">Pseudomonas arcuscaelestis</name>
    <dbReference type="NCBI Taxonomy" id="2710591"/>
    <lineage>
        <taxon>Bacteria</taxon>
        <taxon>Pseudomonadati</taxon>
        <taxon>Pseudomonadota</taxon>
        <taxon>Gammaproteobacteria</taxon>
        <taxon>Pseudomonadales</taxon>
        <taxon>Pseudomonadaceae</taxon>
        <taxon>Pseudomonas</taxon>
    </lineage>
</organism>
<proteinExistence type="predicted"/>
<accession>A0ABS2BZL8</accession>
<protein>
    <submittedName>
        <fullName evidence="1">Uncharacterized protein</fullName>
    </submittedName>
</protein>
<evidence type="ECO:0000313" key="1">
    <source>
        <dbReference type="EMBL" id="MBM5459077.1"/>
    </source>
</evidence>
<comment type="caution">
    <text evidence="1">The sequence shown here is derived from an EMBL/GenBank/DDBJ whole genome shotgun (WGS) entry which is preliminary data.</text>
</comment>
<name>A0ABS2BZL8_9PSED</name>
<gene>
    <name evidence="1" type="ORF">H8F21_16025</name>
</gene>
<reference evidence="1 2" key="1">
    <citation type="submission" date="2020-08" db="EMBL/GenBank/DDBJ databases">
        <title>Description of novel Pseudomonas species.</title>
        <authorList>
            <person name="Duman M."/>
            <person name="Mulet M."/>
            <person name="Altun S."/>
            <person name="Saticioglu I.B."/>
            <person name="Lalucat J."/>
            <person name="Garcia-Valdes E."/>
        </authorList>
    </citation>
    <scope>NUCLEOTIDE SEQUENCE [LARGE SCALE GENOMIC DNA]</scope>
    <source>
        <strain evidence="1 2">P66</strain>
    </source>
</reference>
<dbReference type="EMBL" id="JACOPV010000009">
    <property type="protein sequence ID" value="MBM5459077.1"/>
    <property type="molecule type" value="Genomic_DNA"/>
</dbReference>
<dbReference type="RefSeq" id="WP_203584982.1">
    <property type="nucleotide sequence ID" value="NZ_JACOPV010000009.1"/>
</dbReference>
<keyword evidence="2" id="KW-1185">Reference proteome</keyword>